<dbReference type="Proteomes" id="UP001652394">
    <property type="component" value="Unassembled WGS sequence"/>
</dbReference>
<evidence type="ECO:0000313" key="3">
    <source>
        <dbReference type="Proteomes" id="UP001652394"/>
    </source>
</evidence>
<dbReference type="RefSeq" id="WP_162858233.1">
    <property type="nucleotide sequence ID" value="NZ_JAOQJX010000025.1"/>
</dbReference>
<keyword evidence="1" id="KW-0472">Membrane</keyword>
<feature type="transmembrane region" description="Helical" evidence="1">
    <location>
        <begin position="28"/>
        <end position="50"/>
    </location>
</feature>
<keyword evidence="1" id="KW-1133">Transmembrane helix</keyword>
<keyword evidence="1" id="KW-0812">Transmembrane</keyword>
<evidence type="ECO:0000313" key="2">
    <source>
        <dbReference type="EMBL" id="MCU6748555.1"/>
    </source>
</evidence>
<accession>A0ABT2TE47</accession>
<proteinExistence type="predicted"/>
<gene>
    <name evidence="2" type="ORF">OCV51_12980</name>
</gene>
<organism evidence="2 3">
    <name type="scientific">Faecalicatena acetigenes</name>
    <dbReference type="NCBI Taxonomy" id="2981790"/>
    <lineage>
        <taxon>Bacteria</taxon>
        <taxon>Bacillati</taxon>
        <taxon>Bacillota</taxon>
        <taxon>Clostridia</taxon>
        <taxon>Lachnospirales</taxon>
        <taxon>Lachnospiraceae</taxon>
        <taxon>Faecalicatena</taxon>
    </lineage>
</organism>
<protein>
    <submittedName>
        <fullName evidence="2">Uncharacterized protein</fullName>
    </submittedName>
</protein>
<reference evidence="2 3" key="1">
    <citation type="journal article" date="2021" name="ISME Commun">
        <title>Automated analysis of genomic sequences facilitates high-throughput and comprehensive description of bacteria.</title>
        <authorList>
            <person name="Hitch T.C.A."/>
        </authorList>
    </citation>
    <scope>NUCLEOTIDE SEQUENCE [LARGE SCALE GENOMIC DNA]</scope>
    <source>
        <strain evidence="2 3">H2_18</strain>
    </source>
</reference>
<keyword evidence="3" id="KW-1185">Reference proteome</keyword>
<comment type="caution">
    <text evidence="2">The sequence shown here is derived from an EMBL/GenBank/DDBJ whole genome shotgun (WGS) entry which is preliminary data.</text>
</comment>
<sequence>MQGLQVIEVKKHDVICRKRKQRDRGTKGIVSIAFISLALNMVQAVVIYILQAGPI</sequence>
<evidence type="ECO:0000256" key="1">
    <source>
        <dbReference type="SAM" id="Phobius"/>
    </source>
</evidence>
<name>A0ABT2TE47_9FIRM</name>
<dbReference type="EMBL" id="JAOQJX010000025">
    <property type="protein sequence ID" value="MCU6748555.1"/>
    <property type="molecule type" value="Genomic_DNA"/>
</dbReference>